<evidence type="ECO:0000259" key="1">
    <source>
        <dbReference type="Pfam" id="PF14129"/>
    </source>
</evidence>
<evidence type="ECO:0000313" key="2">
    <source>
        <dbReference type="EMBL" id="GGB69276.1"/>
    </source>
</evidence>
<reference evidence="3" key="1">
    <citation type="journal article" date="2019" name="Int. J. Syst. Evol. Microbiol.">
        <title>The Global Catalogue of Microorganisms (GCM) 10K type strain sequencing project: providing services to taxonomists for standard genome sequencing and annotation.</title>
        <authorList>
            <consortium name="The Broad Institute Genomics Platform"/>
            <consortium name="The Broad Institute Genome Sequencing Center for Infectious Disease"/>
            <person name="Wu L."/>
            <person name="Ma J."/>
        </authorList>
    </citation>
    <scope>NUCLEOTIDE SEQUENCE [LARGE SCALE GENOMIC DNA]</scope>
    <source>
        <strain evidence="3">CGMCC 1.15461</strain>
    </source>
</reference>
<feature type="domain" description="DUF4296" evidence="1">
    <location>
        <begin position="26"/>
        <end position="108"/>
    </location>
</feature>
<dbReference type="Pfam" id="PF14129">
    <property type="entry name" value="DUF4296"/>
    <property type="match status" value="1"/>
</dbReference>
<dbReference type="Proteomes" id="UP000615760">
    <property type="component" value="Unassembled WGS sequence"/>
</dbReference>
<accession>A0ABQ1JIH6</accession>
<name>A0ABQ1JIH6_9FLAO</name>
<protein>
    <recommendedName>
        <fullName evidence="1">DUF4296 domain-containing protein</fullName>
    </recommendedName>
</protein>
<keyword evidence="3" id="KW-1185">Reference proteome</keyword>
<organism evidence="2 3">
    <name type="scientific">Flavobacterium suaedae</name>
    <dbReference type="NCBI Taxonomy" id="1767027"/>
    <lineage>
        <taxon>Bacteria</taxon>
        <taxon>Pseudomonadati</taxon>
        <taxon>Bacteroidota</taxon>
        <taxon>Flavobacteriia</taxon>
        <taxon>Flavobacteriales</taxon>
        <taxon>Flavobacteriaceae</taxon>
        <taxon>Flavobacterium</taxon>
    </lineage>
</organism>
<proteinExistence type="predicted"/>
<dbReference type="PROSITE" id="PS51257">
    <property type="entry name" value="PROKAR_LIPOPROTEIN"/>
    <property type="match status" value="1"/>
</dbReference>
<comment type="caution">
    <text evidence="2">The sequence shown here is derived from an EMBL/GenBank/DDBJ whole genome shotgun (WGS) entry which is preliminary data.</text>
</comment>
<sequence length="144" mass="16545">MKKAIVVLLGTLTLFTACGEHEAEKPENLIGEDEMVDILYDITLLQAIKSYKPKNLRDNNVDATTYIYKKYDIDSVTFAESQSYYAADLEVYERIHKKVKAKMEIEKKKYEPEDKKTDKDTIGQAKDIDKNAAVKKDSLDEKDK</sequence>
<evidence type="ECO:0000313" key="3">
    <source>
        <dbReference type="Proteomes" id="UP000615760"/>
    </source>
</evidence>
<dbReference type="InterPro" id="IPR025381">
    <property type="entry name" value="DUF4296"/>
</dbReference>
<gene>
    <name evidence="2" type="ORF">GCM10007424_06560</name>
</gene>
<dbReference type="EMBL" id="BMJE01000002">
    <property type="protein sequence ID" value="GGB69276.1"/>
    <property type="molecule type" value="Genomic_DNA"/>
</dbReference>
<dbReference type="RefSeq" id="WP_188619824.1">
    <property type="nucleotide sequence ID" value="NZ_BMJE01000002.1"/>
</dbReference>